<gene>
    <name evidence="2" type="primary">RvY_14534-1</name>
    <name evidence="2" type="synonym">RvY_14534.1</name>
    <name evidence="2" type="ORF">RvY_14534</name>
</gene>
<dbReference type="EMBL" id="BDGG01000010">
    <property type="protein sequence ID" value="GAV04222.1"/>
    <property type="molecule type" value="Genomic_DNA"/>
</dbReference>
<comment type="caution">
    <text evidence="2">The sequence shown here is derived from an EMBL/GenBank/DDBJ whole genome shotgun (WGS) entry which is preliminary data.</text>
</comment>
<organism evidence="2 3">
    <name type="scientific">Ramazzottius varieornatus</name>
    <name type="common">Water bear</name>
    <name type="synonym">Tardigrade</name>
    <dbReference type="NCBI Taxonomy" id="947166"/>
    <lineage>
        <taxon>Eukaryota</taxon>
        <taxon>Metazoa</taxon>
        <taxon>Ecdysozoa</taxon>
        <taxon>Tardigrada</taxon>
        <taxon>Eutardigrada</taxon>
        <taxon>Parachela</taxon>
        <taxon>Hypsibioidea</taxon>
        <taxon>Ramazzottiidae</taxon>
        <taxon>Ramazzottius</taxon>
    </lineage>
</organism>
<name>A0A1D1VRM9_RAMVA</name>
<reference evidence="2 3" key="1">
    <citation type="journal article" date="2016" name="Nat. Commun.">
        <title>Extremotolerant tardigrade genome and improved radiotolerance of human cultured cells by tardigrade-unique protein.</title>
        <authorList>
            <person name="Hashimoto T."/>
            <person name="Horikawa D.D."/>
            <person name="Saito Y."/>
            <person name="Kuwahara H."/>
            <person name="Kozuka-Hata H."/>
            <person name="Shin-I T."/>
            <person name="Minakuchi Y."/>
            <person name="Ohishi K."/>
            <person name="Motoyama A."/>
            <person name="Aizu T."/>
            <person name="Enomoto A."/>
            <person name="Kondo K."/>
            <person name="Tanaka S."/>
            <person name="Hara Y."/>
            <person name="Koshikawa S."/>
            <person name="Sagara H."/>
            <person name="Miura T."/>
            <person name="Yokobori S."/>
            <person name="Miyagawa K."/>
            <person name="Suzuki Y."/>
            <person name="Kubo T."/>
            <person name="Oyama M."/>
            <person name="Kohara Y."/>
            <person name="Fujiyama A."/>
            <person name="Arakawa K."/>
            <person name="Katayama T."/>
            <person name="Toyoda A."/>
            <person name="Kunieda T."/>
        </authorList>
    </citation>
    <scope>NUCLEOTIDE SEQUENCE [LARGE SCALE GENOMIC DNA]</scope>
    <source>
        <strain evidence="2 3">YOKOZUNA-1</strain>
    </source>
</reference>
<protein>
    <submittedName>
        <fullName evidence="2">Uncharacterized protein</fullName>
    </submittedName>
</protein>
<evidence type="ECO:0000313" key="2">
    <source>
        <dbReference type="EMBL" id="GAV04222.1"/>
    </source>
</evidence>
<accession>A0A1D1VRM9</accession>
<dbReference type="Proteomes" id="UP000186922">
    <property type="component" value="Unassembled WGS sequence"/>
</dbReference>
<sequence>MLKNPDCSFGHAMYRSNADRTSGNNIMLARTRRNLSQACRKDFCSDVTGQWDISSSTGIPAGIKTESRLDERSTERTDDVINRMIANEIRTGTITQRARSPTCGSPHDSQRPKMNA</sequence>
<keyword evidence="3" id="KW-1185">Reference proteome</keyword>
<evidence type="ECO:0000313" key="3">
    <source>
        <dbReference type="Proteomes" id="UP000186922"/>
    </source>
</evidence>
<dbReference type="AlphaFoldDB" id="A0A1D1VRM9"/>
<feature type="region of interest" description="Disordered" evidence="1">
    <location>
        <begin position="90"/>
        <end position="116"/>
    </location>
</feature>
<feature type="compositionally biased region" description="Polar residues" evidence="1">
    <location>
        <begin position="90"/>
        <end position="103"/>
    </location>
</feature>
<evidence type="ECO:0000256" key="1">
    <source>
        <dbReference type="SAM" id="MobiDB-lite"/>
    </source>
</evidence>
<proteinExistence type="predicted"/>